<evidence type="ECO:0000313" key="2">
    <source>
        <dbReference type="Proteomes" id="UP000646548"/>
    </source>
</evidence>
<organism evidence="1 2">
    <name type="scientific">Oryzias melastigma</name>
    <name type="common">Marine medaka</name>
    <dbReference type="NCBI Taxonomy" id="30732"/>
    <lineage>
        <taxon>Eukaryota</taxon>
        <taxon>Metazoa</taxon>
        <taxon>Chordata</taxon>
        <taxon>Craniata</taxon>
        <taxon>Vertebrata</taxon>
        <taxon>Euteleostomi</taxon>
        <taxon>Actinopterygii</taxon>
        <taxon>Neopterygii</taxon>
        <taxon>Teleostei</taxon>
        <taxon>Neoteleostei</taxon>
        <taxon>Acanthomorphata</taxon>
        <taxon>Ovalentaria</taxon>
        <taxon>Atherinomorphae</taxon>
        <taxon>Beloniformes</taxon>
        <taxon>Adrianichthyidae</taxon>
        <taxon>Oryziinae</taxon>
        <taxon>Oryzias</taxon>
    </lineage>
</organism>
<evidence type="ECO:0000313" key="1">
    <source>
        <dbReference type="EMBL" id="KAF6725610.1"/>
    </source>
</evidence>
<dbReference type="Proteomes" id="UP000646548">
    <property type="component" value="Unassembled WGS sequence"/>
</dbReference>
<sequence>MAGRGLAVRQAKGCWEMAEDAKQAPPPTLEAHIFVLRNLAWPKGCWERRVVTFSLLPKMEGREEAAVSVSA</sequence>
<protein>
    <submittedName>
        <fullName evidence="1">Uncharacterized protein</fullName>
    </submittedName>
</protein>
<dbReference type="EMBL" id="WKFB01000356">
    <property type="protein sequence ID" value="KAF6725610.1"/>
    <property type="molecule type" value="Genomic_DNA"/>
</dbReference>
<comment type="caution">
    <text evidence="1">The sequence shown here is derived from an EMBL/GenBank/DDBJ whole genome shotgun (WGS) entry which is preliminary data.</text>
</comment>
<dbReference type="AlphaFoldDB" id="A0A834CF35"/>
<proteinExistence type="predicted"/>
<gene>
    <name evidence="1" type="ORF">FQA47_022793</name>
</gene>
<name>A0A834CF35_ORYME</name>
<reference evidence="1" key="1">
    <citation type="journal article" name="BMC Genomics">
        <title>Long-read sequencing and de novo genome assembly of marine medaka (Oryzias melastigma).</title>
        <authorList>
            <person name="Liang P."/>
            <person name="Saqib H.S.A."/>
            <person name="Ni X."/>
            <person name="Shen Y."/>
        </authorList>
    </citation>
    <scope>NUCLEOTIDE SEQUENCE</scope>
    <source>
        <strain evidence="1">Bigg-433</strain>
    </source>
</reference>
<accession>A0A834CF35</accession>